<evidence type="ECO:0000256" key="3">
    <source>
        <dbReference type="ARBA" id="ARBA00022679"/>
    </source>
</evidence>
<dbReference type="OrthoDB" id="63267at2759"/>
<comment type="similarity">
    <text evidence="10">Belongs to the protein kinase superfamily.</text>
</comment>
<comment type="catalytic activity">
    <reaction evidence="8">
        <text>L-seryl-[protein] + ATP = O-phospho-L-seryl-[protein] + ADP + H(+)</text>
        <dbReference type="Rhea" id="RHEA:17989"/>
        <dbReference type="Rhea" id="RHEA-COMP:9863"/>
        <dbReference type="Rhea" id="RHEA-COMP:11604"/>
        <dbReference type="ChEBI" id="CHEBI:15378"/>
        <dbReference type="ChEBI" id="CHEBI:29999"/>
        <dbReference type="ChEBI" id="CHEBI:30616"/>
        <dbReference type="ChEBI" id="CHEBI:83421"/>
        <dbReference type="ChEBI" id="CHEBI:456216"/>
        <dbReference type="EC" id="2.7.11.11"/>
    </reaction>
</comment>
<dbReference type="InterPro" id="IPR017441">
    <property type="entry name" value="Protein_kinase_ATP_BS"/>
</dbReference>
<dbReference type="PROSITE" id="PS50011">
    <property type="entry name" value="PROTEIN_KINASE_DOM"/>
    <property type="match status" value="1"/>
</dbReference>
<evidence type="ECO:0000313" key="14">
    <source>
        <dbReference type="Proteomes" id="UP000001072"/>
    </source>
</evidence>
<dbReference type="GO" id="GO:0004691">
    <property type="term" value="F:cAMP-dependent protein kinase activity"/>
    <property type="evidence" value="ECO:0007669"/>
    <property type="project" value="UniProtKB-EC"/>
</dbReference>
<dbReference type="VEuPathDB" id="FungiDB:MELLADRAFT_25984"/>
<evidence type="ECO:0000256" key="5">
    <source>
        <dbReference type="ARBA" id="ARBA00022777"/>
    </source>
</evidence>
<keyword evidence="4 9" id="KW-0547">Nucleotide-binding</keyword>
<dbReference type="GeneID" id="18926941"/>
<name>F4RFK6_MELLP</name>
<dbReference type="eggNOG" id="KOG0616">
    <property type="taxonomic scope" value="Eukaryota"/>
</dbReference>
<evidence type="ECO:0000313" key="13">
    <source>
        <dbReference type="EMBL" id="EGG08911.1"/>
    </source>
</evidence>
<feature type="domain" description="AGC-kinase C-terminal" evidence="12">
    <location>
        <begin position="276"/>
        <end position="320"/>
    </location>
</feature>
<feature type="domain" description="Protein kinase" evidence="11">
    <location>
        <begin position="7"/>
        <end position="275"/>
    </location>
</feature>
<keyword evidence="14" id="KW-1185">Reference proteome</keyword>
<gene>
    <name evidence="13" type="ORF">MELLADRAFT_25984</name>
</gene>
<dbReference type="PANTHER" id="PTHR24353">
    <property type="entry name" value="CYCLIC NUCLEOTIDE-DEPENDENT PROTEIN KINASE"/>
    <property type="match status" value="1"/>
</dbReference>
<dbReference type="InParanoid" id="F4RFK6"/>
<evidence type="ECO:0000256" key="7">
    <source>
        <dbReference type="ARBA" id="ARBA00047292"/>
    </source>
</evidence>
<dbReference type="SUPFAM" id="SSF56112">
    <property type="entry name" value="Protein kinase-like (PK-like)"/>
    <property type="match status" value="1"/>
</dbReference>
<dbReference type="PROSITE" id="PS00108">
    <property type="entry name" value="PROTEIN_KINASE_ST"/>
    <property type="match status" value="1"/>
</dbReference>
<keyword evidence="5" id="KW-0418">Kinase</keyword>
<evidence type="ECO:0000259" key="11">
    <source>
        <dbReference type="PROSITE" id="PS50011"/>
    </source>
</evidence>
<feature type="non-terminal residue" evidence="13">
    <location>
        <position position="320"/>
    </location>
</feature>
<evidence type="ECO:0000256" key="6">
    <source>
        <dbReference type="ARBA" id="ARBA00022840"/>
    </source>
</evidence>
<comment type="catalytic activity">
    <reaction evidence="7">
        <text>L-threonyl-[protein] + ATP = O-phospho-L-threonyl-[protein] + ADP + H(+)</text>
        <dbReference type="Rhea" id="RHEA:46608"/>
        <dbReference type="Rhea" id="RHEA-COMP:11060"/>
        <dbReference type="Rhea" id="RHEA-COMP:11605"/>
        <dbReference type="ChEBI" id="CHEBI:15378"/>
        <dbReference type="ChEBI" id="CHEBI:30013"/>
        <dbReference type="ChEBI" id="CHEBI:30616"/>
        <dbReference type="ChEBI" id="CHEBI:61977"/>
        <dbReference type="ChEBI" id="CHEBI:456216"/>
        <dbReference type="EC" id="2.7.11.11"/>
    </reaction>
</comment>
<dbReference type="KEGG" id="mlr:MELLADRAFT_25984"/>
<keyword evidence="3" id="KW-0808">Transferase</keyword>
<feature type="non-terminal residue" evidence="13">
    <location>
        <position position="1"/>
    </location>
</feature>
<dbReference type="Proteomes" id="UP000001072">
    <property type="component" value="Unassembled WGS sequence"/>
</dbReference>
<dbReference type="PROSITE" id="PS51285">
    <property type="entry name" value="AGC_KINASE_CTER"/>
    <property type="match status" value="1"/>
</dbReference>
<proteinExistence type="inferred from homology"/>
<dbReference type="AlphaFoldDB" id="F4RFK6"/>
<evidence type="ECO:0000256" key="8">
    <source>
        <dbReference type="ARBA" id="ARBA00047454"/>
    </source>
</evidence>
<dbReference type="GO" id="GO:0005952">
    <property type="term" value="C:cAMP-dependent protein kinase complex"/>
    <property type="evidence" value="ECO:0007669"/>
    <property type="project" value="TreeGrafter"/>
</dbReference>
<dbReference type="RefSeq" id="XP_007407885.1">
    <property type="nucleotide sequence ID" value="XM_007407823.1"/>
</dbReference>
<evidence type="ECO:0000256" key="4">
    <source>
        <dbReference type="ARBA" id="ARBA00022741"/>
    </source>
</evidence>
<protein>
    <recommendedName>
        <fullName evidence="1">cAMP-dependent protein kinase</fullName>
        <ecNumber evidence="1">2.7.11.11</ecNumber>
    </recommendedName>
</protein>
<dbReference type="GO" id="GO:0005524">
    <property type="term" value="F:ATP binding"/>
    <property type="evidence" value="ECO:0007669"/>
    <property type="project" value="UniProtKB-UniRule"/>
</dbReference>
<dbReference type="CDD" id="cd05580">
    <property type="entry name" value="STKc_PKA_like"/>
    <property type="match status" value="1"/>
</dbReference>
<reference evidence="14" key="1">
    <citation type="journal article" date="2011" name="Proc. Natl. Acad. Sci. U.S.A.">
        <title>Obligate biotrophy features unraveled by the genomic analysis of rust fungi.</title>
        <authorList>
            <person name="Duplessis S."/>
            <person name="Cuomo C.A."/>
            <person name="Lin Y.-C."/>
            <person name="Aerts A."/>
            <person name="Tisserant E."/>
            <person name="Veneault-Fourrey C."/>
            <person name="Joly D.L."/>
            <person name="Hacquard S."/>
            <person name="Amselem J."/>
            <person name="Cantarel B.L."/>
            <person name="Chiu R."/>
            <person name="Coutinho P.M."/>
            <person name="Feau N."/>
            <person name="Field M."/>
            <person name="Frey P."/>
            <person name="Gelhaye E."/>
            <person name="Goldberg J."/>
            <person name="Grabherr M.G."/>
            <person name="Kodira C.D."/>
            <person name="Kohler A."/>
            <person name="Kuees U."/>
            <person name="Lindquist E.A."/>
            <person name="Lucas S.M."/>
            <person name="Mago R."/>
            <person name="Mauceli E."/>
            <person name="Morin E."/>
            <person name="Murat C."/>
            <person name="Pangilinan J.L."/>
            <person name="Park R."/>
            <person name="Pearson M."/>
            <person name="Quesneville H."/>
            <person name="Rouhier N."/>
            <person name="Sakthikumar S."/>
            <person name="Salamov A.A."/>
            <person name="Schmutz J."/>
            <person name="Selles B."/>
            <person name="Shapiro H."/>
            <person name="Tanguay P."/>
            <person name="Tuskan G.A."/>
            <person name="Henrissat B."/>
            <person name="Van de Peer Y."/>
            <person name="Rouze P."/>
            <person name="Ellis J.G."/>
            <person name="Dodds P.N."/>
            <person name="Schein J.E."/>
            <person name="Zhong S."/>
            <person name="Hamelin R.C."/>
            <person name="Grigoriev I.V."/>
            <person name="Szabo L.J."/>
            <person name="Martin F."/>
        </authorList>
    </citation>
    <scope>NUCLEOTIDE SEQUENCE [LARGE SCALE GENOMIC DNA]</scope>
    <source>
        <strain evidence="14">98AG31 / pathotype 3-4-7</strain>
    </source>
</reference>
<evidence type="ECO:0000256" key="2">
    <source>
        <dbReference type="ARBA" id="ARBA00022527"/>
    </source>
</evidence>
<dbReference type="SMART" id="SM00220">
    <property type="entry name" value="S_TKc"/>
    <property type="match status" value="1"/>
</dbReference>
<dbReference type="InterPro" id="IPR011009">
    <property type="entry name" value="Kinase-like_dom_sf"/>
</dbReference>
<dbReference type="EC" id="2.7.11.11" evidence="1"/>
<dbReference type="Gene3D" id="3.30.200.20">
    <property type="entry name" value="Phosphorylase Kinase, domain 1"/>
    <property type="match status" value="1"/>
</dbReference>
<dbReference type="Gene3D" id="1.10.510.10">
    <property type="entry name" value="Transferase(Phosphotransferase) domain 1"/>
    <property type="match status" value="1"/>
</dbReference>
<dbReference type="GO" id="GO:0005829">
    <property type="term" value="C:cytosol"/>
    <property type="evidence" value="ECO:0007669"/>
    <property type="project" value="TreeGrafter"/>
</dbReference>
<sequence>GLSLSDFEVICTLGTGTFGKVLLVKLRSSSQDRSSDEFYAMKVLSKVEIVRLKQVEHMNSEKDLLALVSSQQPEPKGCVKLNCTFQDERNLYMMLEFVQGGELFSHLRRAGRFTSDVARFFAANVLLALQGLHDLDIVYRDLKPENILLGPNGYIKLTDFGFAKKVPDRTWTLCGTPEYLAPEIIQSKGHGKPADWWAFGVLLYEMLSGFPPFFCSDGSGPFGIYEKILSGELGFPSHLDLLAQDLITRLLMNDRSKRLGNLKGGANDIRDHPWFAGVDWDALGRQTIRAPILPRIGVPGDSSNFEKYPEVRLEDLPGMM</sequence>
<organism evidence="14">
    <name type="scientific">Melampsora larici-populina (strain 98AG31 / pathotype 3-4-7)</name>
    <name type="common">Poplar leaf rust fungus</name>
    <dbReference type="NCBI Taxonomy" id="747676"/>
    <lineage>
        <taxon>Eukaryota</taxon>
        <taxon>Fungi</taxon>
        <taxon>Dikarya</taxon>
        <taxon>Basidiomycota</taxon>
        <taxon>Pucciniomycotina</taxon>
        <taxon>Pucciniomycetes</taxon>
        <taxon>Pucciniales</taxon>
        <taxon>Melampsoraceae</taxon>
        <taxon>Melampsora</taxon>
    </lineage>
</organism>
<dbReference type="InterPro" id="IPR000719">
    <property type="entry name" value="Prot_kinase_dom"/>
</dbReference>
<dbReference type="PROSITE" id="PS00107">
    <property type="entry name" value="PROTEIN_KINASE_ATP"/>
    <property type="match status" value="1"/>
</dbReference>
<evidence type="ECO:0000259" key="12">
    <source>
        <dbReference type="PROSITE" id="PS51285"/>
    </source>
</evidence>
<evidence type="ECO:0000256" key="10">
    <source>
        <dbReference type="RuleBase" id="RU000304"/>
    </source>
</evidence>
<dbReference type="STRING" id="747676.F4RFK6"/>
<dbReference type="InterPro" id="IPR008271">
    <property type="entry name" value="Ser/Thr_kinase_AS"/>
</dbReference>
<evidence type="ECO:0000256" key="1">
    <source>
        <dbReference type="ARBA" id="ARBA00012444"/>
    </source>
</evidence>
<accession>F4RFK6</accession>
<dbReference type="PANTHER" id="PTHR24353:SF37">
    <property type="entry name" value="CAMP-DEPENDENT PROTEIN KINASE CATALYTIC SUBUNIT PRKX"/>
    <property type="match status" value="1"/>
</dbReference>
<keyword evidence="2 10" id="KW-0723">Serine/threonine-protein kinase</keyword>
<dbReference type="FunFam" id="1.10.510.10:FF:000005">
    <property type="entry name" value="cAMP-dependent protein kinase catalytic subunit alpha"/>
    <property type="match status" value="1"/>
</dbReference>
<dbReference type="Pfam" id="PF00069">
    <property type="entry name" value="Pkinase"/>
    <property type="match status" value="1"/>
</dbReference>
<evidence type="ECO:0000256" key="9">
    <source>
        <dbReference type="PROSITE-ProRule" id="PRU10141"/>
    </source>
</evidence>
<keyword evidence="6 9" id="KW-0067">ATP-binding</keyword>
<feature type="binding site" evidence="9">
    <location>
        <position position="42"/>
    </location>
    <ligand>
        <name>ATP</name>
        <dbReference type="ChEBI" id="CHEBI:30616"/>
    </ligand>
</feature>
<dbReference type="HOGENOM" id="CLU_000288_63_5_1"/>
<dbReference type="InterPro" id="IPR000961">
    <property type="entry name" value="AGC-kinase_C"/>
</dbReference>
<dbReference type="EMBL" id="GL883099">
    <property type="protein sequence ID" value="EGG08911.1"/>
    <property type="molecule type" value="Genomic_DNA"/>
</dbReference>